<evidence type="ECO:0000256" key="1">
    <source>
        <dbReference type="SAM" id="Phobius"/>
    </source>
</evidence>
<protein>
    <submittedName>
        <fullName evidence="2">Uncharacterized protein</fullName>
    </submittedName>
</protein>
<feature type="transmembrane region" description="Helical" evidence="1">
    <location>
        <begin position="12"/>
        <end position="31"/>
    </location>
</feature>
<accession>A0A8H5FA93</accession>
<keyword evidence="1" id="KW-0812">Transmembrane</keyword>
<dbReference type="Proteomes" id="UP000567179">
    <property type="component" value="Unassembled WGS sequence"/>
</dbReference>
<comment type="caution">
    <text evidence="2">The sequence shown here is derived from an EMBL/GenBank/DDBJ whole genome shotgun (WGS) entry which is preliminary data.</text>
</comment>
<evidence type="ECO:0000313" key="3">
    <source>
        <dbReference type="Proteomes" id="UP000567179"/>
    </source>
</evidence>
<evidence type="ECO:0000313" key="2">
    <source>
        <dbReference type="EMBL" id="KAF5329531.1"/>
    </source>
</evidence>
<keyword evidence="1" id="KW-0472">Membrane</keyword>
<keyword evidence="1" id="KW-1133">Transmembrane helix</keyword>
<organism evidence="2 3">
    <name type="scientific">Psilocybe cf. subviscida</name>
    <dbReference type="NCBI Taxonomy" id="2480587"/>
    <lineage>
        <taxon>Eukaryota</taxon>
        <taxon>Fungi</taxon>
        <taxon>Dikarya</taxon>
        <taxon>Basidiomycota</taxon>
        <taxon>Agaricomycotina</taxon>
        <taxon>Agaricomycetes</taxon>
        <taxon>Agaricomycetidae</taxon>
        <taxon>Agaricales</taxon>
        <taxon>Agaricineae</taxon>
        <taxon>Strophariaceae</taxon>
        <taxon>Psilocybe</taxon>
    </lineage>
</organism>
<proteinExistence type="predicted"/>
<dbReference type="EMBL" id="JAACJJ010000002">
    <property type="protein sequence ID" value="KAF5329531.1"/>
    <property type="molecule type" value="Genomic_DNA"/>
</dbReference>
<name>A0A8H5FA93_9AGAR</name>
<dbReference type="AlphaFoldDB" id="A0A8H5FA93"/>
<gene>
    <name evidence="2" type="ORF">D9619_009048</name>
</gene>
<reference evidence="2 3" key="1">
    <citation type="journal article" date="2020" name="ISME J.">
        <title>Uncovering the hidden diversity of litter-decomposition mechanisms in mushroom-forming fungi.</title>
        <authorList>
            <person name="Floudas D."/>
            <person name="Bentzer J."/>
            <person name="Ahren D."/>
            <person name="Johansson T."/>
            <person name="Persson P."/>
            <person name="Tunlid A."/>
        </authorList>
    </citation>
    <scope>NUCLEOTIDE SEQUENCE [LARGE SCALE GENOMIC DNA]</scope>
    <source>
        <strain evidence="2 3">CBS 101986</strain>
    </source>
</reference>
<keyword evidence="3" id="KW-1185">Reference proteome</keyword>
<sequence>MASSTVTFVDVVMFLITIASIYGGVLAMGWAQNWLSGVASSVKSSLEQKGVHVCSRGVSVKVPQYYDQEEYVNLHRR</sequence>